<reference evidence="3 4" key="2">
    <citation type="submission" date="2016-01" db="EMBL/GenBank/DDBJ databases">
        <title>Microcella alkaliphila JAM AC0309 whole genome shotgun sequence.</title>
        <authorList>
            <person name="Kurata A."/>
            <person name="Hirose Y."/>
            <person name="Kishimoto N."/>
            <person name="Kobayashi T."/>
        </authorList>
    </citation>
    <scope>NUCLEOTIDE SEQUENCE [LARGE SCALE GENOMIC DNA]</scope>
    <source>
        <strain evidence="3 4">JAM AC0309</strain>
    </source>
</reference>
<evidence type="ECO:0000313" key="3">
    <source>
        <dbReference type="EMBL" id="BAU31570.1"/>
    </source>
</evidence>
<keyword evidence="2" id="KW-1133">Transmembrane helix</keyword>
<keyword evidence="2" id="KW-0472">Membrane</keyword>
<dbReference type="EMBL" id="AP017315">
    <property type="protein sequence ID" value="BAU31570.1"/>
    <property type="molecule type" value="Genomic_DNA"/>
</dbReference>
<evidence type="ECO:0000313" key="4">
    <source>
        <dbReference type="Proteomes" id="UP000218965"/>
    </source>
</evidence>
<protein>
    <submittedName>
        <fullName evidence="3">Putative membrane protein</fullName>
    </submittedName>
</protein>
<gene>
    <name evidence="3" type="ORF">MalAC0309_0701</name>
</gene>
<evidence type="ECO:0000256" key="2">
    <source>
        <dbReference type="SAM" id="Phobius"/>
    </source>
</evidence>
<reference evidence="4" key="1">
    <citation type="submission" date="2015-12" db="EMBL/GenBank/DDBJ databases">
        <authorList>
            <person name="Shamseldin A."/>
            <person name="Moawad H."/>
            <person name="Abd El-Rahim W.M."/>
            <person name="Sadowsky M.J."/>
        </authorList>
    </citation>
    <scope>NUCLEOTIDE SEQUENCE [LARGE SCALE GENOMIC DNA]</scope>
    <source>
        <strain evidence="4">JAM AC0309</strain>
    </source>
</reference>
<dbReference type="KEGG" id="malk:MalAC0309_0701"/>
<dbReference type="OrthoDB" id="5126350at2"/>
<feature type="transmembrane region" description="Helical" evidence="2">
    <location>
        <begin position="6"/>
        <end position="25"/>
    </location>
</feature>
<feature type="transmembrane region" description="Helical" evidence="2">
    <location>
        <begin position="150"/>
        <end position="172"/>
    </location>
</feature>
<dbReference type="AlphaFoldDB" id="A0A0U5CEJ9"/>
<evidence type="ECO:0000256" key="1">
    <source>
        <dbReference type="SAM" id="MobiDB-lite"/>
    </source>
</evidence>
<proteinExistence type="predicted"/>
<dbReference type="Proteomes" id="UP000218965">
    <property type="component" value="Chromosome"/>
</dbReference>
<dbReference type="RefSeq" id="WP_096420801.1">
    <property type="nucleotide sequence ID" value="NZ_AP017315.1"/>
</dbReference>
<name>A0A0U5CEJ9_9MICO</name>
<organism evidence="3 4">
    <name type="scientific">Microcella alkaliphila</name>
    <dbReference type="NCBI Taxonomy" id="279828"/>
    <lineage>
        <taxon>Bacteria</taxon>
        <taxon>Bacillati</taxon>
        <taxon>Actinomycetota</taxon>
        <taxon>Actinomycetes</taxon>
        <taxon>Micrococcales</taxon>
        <taxon>Microbacteriaceae</taxon>
        <taxon>Microcella</taxon>
    </lineage>
</organism>
<feature type="compositionally biased region" description="Low complexity" evidence="1">
    <location>
        <begin position="259"/>
        <end position="286"/>
    </location>
</feature>
<sequence length="319" mass="33527">MAEGSGAGTALLIALAAVLWLWYLIPLWRRRREYLATERNAIRLQQTLRIMAQTTELPEPVRAELTAREAAAQQRSLAARQREEAAIARAREVAAQRALRARLAAQAPGLVAEVDAARTGQRRLRRSRAVTTLVTFLSLVGIVVSAGLGAWAWTAFASVVVISGVVLLVGLARAGRRKSAVLAGTGSRAGAGSDFVDLAPATEGRRAPRQWTPVPLPKPLYLDTAIDVAPRPELRRSAIDHAAVLAAAAAEAEKAQREAAASAAGPVPAAPAATPAAAAAAPEPAAEQPSRFAAMGMLDGLPTRAPDLDEVLERRRAAG</sequence>
<feature type="transmembrane region" description="Helical" evidence="2">
    <location>
        <begin position="127"/>
        <end position="144"/>
    </location>
</feature>
<keyword evidence="2" id="KW-0812">Transmembrane</keyword>
<accession>A0A0U5CEJ9</accession>
<feature type="region of interest" description="Disordered" evidence="1">
    <location>
        <begin position="259"/>
        <end position="319"/>
    </location>
</feature>